<evidence type="ECO:0000256" key="1">
    <source>
        <dbReference type="ARBA" id="ARBA00001971"/>
    </source>
</evidence>
<dbReference type="EMBL" id="JALJOR010000002">
    <property type="protein sequence ID" value="KAK9823153.1"/>
    <property type="molecule type" value="Genomic_DNA"/>
</dbReference>
<feature type="compositionally biased region" description="Basic and acidic residues" evidence="22">
    <location>
        <begin position="55"/>
        <end position="76"/>
    </location>
</feature>
<dbReference type="PRINTS" id="PR00371">
    <property type="entry name" value="FPNCR"/>
</dbReference>
<dbReference type="Gene3D" id="2.60.40.650">
    <property type="match status" value="1"/>
</dbReference>
<evidence type="ECO:0000256" key="21">
    <source>
        <dbReference type="PIRSR" id="PIRSR000233-1"/>
    </source>
</evidence>
<dbReference type="PROSITE" id="PS00191">
    <property type="entry name" value="CYTOCHROME_B5_1"/>
    <property type="match status" value="1"/>
</dbReference>
<keyword evidence="18" id="KW-0472">Membrane</keyword>
<keyword evidence="8" id="KW-0349">Heme</keyword>
<dbReference type="PRINTS" id="PR00406">
    <property type="entry name" value="CYTB5RDTASE"/>
</dbReference>
<evidence type="ECO:0000259" key="23">
    <source>
        <dbReference type="PROSITE" id="PS50255"/>
    </source>
</evidence>
<evidence type="ECO:0000256" key="19">
    <source>
        <dbReference type="ARBA" id="ARBA00023157"/>
    </source>
</evidence>
<dbReference type="PIRSF" id="PIRSF000233">
    <property type="entry name" value="Nitr_rd_NADH"/>
    <property type="match status" value="1"/>
</dbReference>
<accession>A0AAW1QPJ1</accession>
<dbReference type="FunFam" id="2.40.30.10:FF:000021">
    <property type="entry name" value="NADH-cytochrome b5 reductase"/>
    <property type="match status" value="1"/>
</dbReference>
<evidence type="ECO:0000256" key="10">
    <source>
        <dbReference type="ARBA" id="ARBA00022692"/>
    </source>
</evidence>
<feature type="binding site" evidence="21">
    <location>
        <position position="167"/>
    </location>
    <ligand>
        <name>Mo-molybdopterin</name>
        <dbReference type="ChEBI" id="CHEBI:71302"/>
    </ligand>
    <ligandPart>
        <name>Mo</name>
        <dbReference type="ChEBI" id="CHEBI:28685"/>
    </ligandPart>
</feature>
<name>A0AAW1QPJ1_9CHLO</name>
<comment type="function">
    <text evidence="3 20">Nitrate reductase is a key enzyme involved in the first step of nitrate assimilation in plants, fungi and bacteria.</text>
</comment>
<dbReference type="GO" id="GO:0030151">
    <property type="term" value="F:molybdenum ion binding"/>
    <property type="evidence" value="ECO:0007669"/>
    <property type="project" value="InterPro"/>
</dbReference>
<evidence type="ECO:0000256" key="2">
    <source>
        <dbReference type="ARBA" id="ARBA00001974"/>
    </source>
</evidence>
<dbReference type="Pfam" id="PF00175">
    <property type="entry name" value="NAD_binding_1"/>
    <property type="match status" value="1"/>
</dbReference>
<keyword evidence="16" id="KW-0408">Iron</keyword>
<comment type="cofactor">
    <cofactor evidence="2">
        <name>FAD</name>
        <dbReference type="ChEBI" id="CHEBI:57692"/>
    </cofactor>
</comment>
<dbReference type="InterPro" id="IPR014756">
    <property type="entry name" value="Ig_E-set"/>
</dbReference>
<feature type="region of interest" description="Disordered" evidence="22">
    <location>
        <begin position="1"/>
        <end position="25"/>
    </location>
</feature>
<protein>
    <recommendedName>
        <fullName evidence="20">Nitrate reductase</fullName>
    </recommendedName>
</protein>
<evidence type="ECO:0000256" key="15">
    <source>
        <dbReference type="ARBA" id="ARBA00023002"/>
    </source>
</evidence>
<dbReference type="AlphaFoldDB" id="A0AAW1QPJ1"/>
<evidence type="ECO:0000256" key="7">
    <source>
        <dbReference type="ARBA" id="ARBA00022505"/>
    </source>
</evidence>
<evidence type="ECO:0000256" key="20">
    <source>
        <dbReference type="PIRNR" id="PIRNR000233"/>
    </source>
</evidence>
<reference evidence="25 26" key="1">
    <citation type="journal article" date="2024" name="Nat. Commun.">
        <title>Phylogenomics reveals the evolutionary origins of lichenization in chlorophyte algae.</title>
        <authorList>
            <person name="Puginier C."/>
            <person name="Libourel C."/>
            <person name="Otte J."/>
            <person name="Skaloud P."/>
            <person name="Haon M."/>
            <person name="Grisel S."/>
            <person name="Petersen M."/>
            <person name="Berrin J.G."/>
            <person name="Delaux P.M."/>
            <person name="Dal Grande F."/>
            <person name="Keller J."/>
        </authorList>
    </citation>
    <scope>NUCLEOTIDE SEQUENCE [LARGE SCALE GENOMIC DNA]</scope>
    <source>
        <strain evidence="25 26">SAG 2043</strain>
    </source>
</reference>
<dbReference type="SUPFAM" id="SSF52343">
    <property type="entry name" value="Ferredoxin reductase-like, C-terminal NADP-linked domain"/>
    <property type="match status" value="1"/>
</dbReference>
<dbReference type="Pfam" id="PF03404">
    <property type="entry name" value="Mo-co_dimer"/>
    <property type="match status" value="1"/>
</dbReference>
<keyword evidence="14" id="KW-1133">Transmembrane helix</keyword>
<evidence type="ECO:0000313" key="25">
    <source>
        <dbReference type="EMBL" id="KAK9823153.1"/>
    </source>
</evidence>
<dbReference type="InterPro" id="IPR036400">
    <property type="entry name" value="Cyt_B5-like_heme/steroid_sf"/>
</dbReference>
<dbReference type="GO" id="GO:0050464">
    <property type="term" value="F:nitrate reductase (NADPH) activity"/>
    <property type="evidence" value="ECO:0007669"/>
    <property type="project" value="InterPro"/>
</dbReference>
<dbReference type="Pfam" id="PF00174">
    <property type="entry name" value="Oxidored_molyb"/>
    <property type="match status" value="1"/>
</dbReference>
<keyword evidence="19" id="KW-1015">Disulfide bond</keyword>
<dbReference type="Gene3D" id="2.40.30.10">
    <property type="entry name" value="Translation factors"/>
    <property type="match status" value="1"/>
</dbReference>
<comment type="subunit">
    <text evidence="6">Homodimer.</text>
</comment>
<dbReference type="SUPFAM" id="SSF81296">
    <property type="entry name" value="E set domains"/>
    <property type="match status" value="1"/>
</dbReference>
<feature type="region of interest" description="Disordered" evidence="22">
    <location>
        <begin position="55"/>
        <end position="79"/>
    </location>
</feature>
<gene>
    <name evidence="25" type="ORF">WJX72_000662</name>
</gene>
<comment type="cofactor">
    <cofactor evidence="21">
        <name>Mo-molybdopterin</name>
        <dbReference type="ChEBI" id="CHEBI:71302"/>
    </cofactor>
    <text evidence="21">Binds 1 Mo-molybdopterin (Mo-MPT) cofactor per subunit.</text>
</comment>
<evidence type="ECO:0000259" key="24">
    <source>
        <dbReference type="PROSITE" id="PS51384"/>
    </source>
</evidence>
<dbReference type="Proteomes" id="UP001489004">
    <property type="component" value="Unassembled WGS sequence"/>
</dbReference>
<feature type="domain" description="Cytochrome b5 heme-binding" evidence="23">
    <location>
        <begin position="510"/>
        <end position="585"/>
    </location>
</feature>
<dbReference type="GO" id="GO:0043546">
    <property type="term" value="F:molybdopterin cofactor binding"/>
    <property type="evidence" value="ECO:0007669"/>
    <property type="project" value="TreeGrafter"/>
</dbReference>
<dbReference type="InterPro" id="IPR017938">
    <property type="entry name" value="Riboflavin_synthase-like_b-brl"/>
</dbReference>
<dbReference type="PRINTS" id="PR00407">
    <property type="entry name" value="EUMOPTERIN"/>
</dbReference>
<comment type="caution">
    <text evidence="25">The sequence shown here is derived from an EMBL/GenBank/DDBJ whole genome shotgun (WGS) entry which is preliminary data.</text>
</comment>
<keyword evidence="13" id="KW-0274">FAD</keyword>
<evidence type="ECO:0000256" key="16">
    <source>
        <dbReference type="ARBA" id="ARBA00023004"/>
    </source>
</evidence>
<evidence type="ECO:0000256" key="22">
    <source>
        <dbReference type="SAM" id="MobiDB-lite"/>
    </source>
</evidence>
<dbReference type="InterPro" id="IPR012137">
    <property type="entry name" value="Nitr_rd_NADH"/>
</dbReference>
<evidence type="ECO:0000256" key="13">
    <source>
        <dbReference type="ARBA" id="ARBA00022827"/>
    </source>
</evidence>
<dbReference type="PANTHER" id="PTHR19372:SF7">
    <property type="entry name" value="SULFITE OXIDASE, MITOCHONDRIAL"/>
    <property type="match status" value="1"/>
</dbReference>
<dbReference type="InterPro" id="IPR001433">
    <property type="entry name" value="OxRdtase_FAD/NAD-bd"/>
</dbReference>
<dbReference type="Gene3D" id="3.90.420.10">
    <property type="entry name" value="Oxidoreductase, molybdopterin-binding domain"/>
    <property type="match status" value="1"/>
</dbReference>
<comment type="cofactor">
    <cofactor evidence="1">
        <name>heme</name>
        <dbReference type="ChEBI" id="CHEBI:30413"/>
    </cofactor>
</comment>
<dbReference type="PROSITE" id="PS51384">
    <property type="entry name" value="FAD_FR"/>
    <property type="match status" value="1"/>
</dbReference>
<dbReference type="FunFam" id="3.90.420.10:FF:000003">
    <property type="entry name" value="Nitrate reductase"/>
    <property type="match status" value="1"/>
</dbReference>
<evidence type="ECO:0000256" key="12">
    <source>
        <dbReference type="ARBA" id="ARBA00022787"/>
    </source>
</evidence>
<dbReference type="GO" id="GO:0042128">
    <property type="term" value="P:nitrate assimilation"/>
    <property type="evidence" value="ECO:0007669"/>
    <property type="project" value="UniProtKB-KW"/>
</dbReference>
<dbReference type="InterPro" id="IPR008335">
    <property type="entry name" value="Mopterin_OxRdtase_euk"/>
</dbReference>
<dbReference type="InterPro" id="IPR039261">
    <property type="entry name" value="FNR_nucleotide-bd"/>
</dbReference>
<feature type="domain" description="FAD-binding FR-type" evidence="24">
    <location>
        <begin position="614"/>
        <end position="726"/>
    </location>
</feature>
<dbReference type="PROSITE" id="PS50255">
    <property type="entry name" value="CYTOCHROME_B5_2"/>
    <property type="match status" value="1"/>
</dbReference>
<dbReference type="Pfam" id="PF00173">
    <property type="entry name" value="Cyt-b5"/>
    <property type="match status" value="1"/>
</dbReference>
<evidence type="ECO:0000256" key="18">
    <source>
        <dbReference type="ARBA" id="ARBA00023136"/>
    </source>
</evidence>
<organism evidence="25 26">
    <name type="scientific">[Myrmecia] bisecta</name>
    <dbReference type="NCBI Taxonomy" id="41462"/>
    <lineage>
        <taxon>Eukaryota</taxon>
        <taxon>Viridiplantae</taxon>
        <taxon>Chlorophyta</taxon>
        <taxon>core chlorophytes</taxon>
        <taxon>Trebouxiophyceae</taxon>
        <taxon>Trebouxiales</taxon>
        <taxon>Trebouxiaceae</taxon>
        <taxon>Myrmecia</taxon>
    </lineage>
</organism>
<dbReference type="InterPro" id="IPR018506">
    <property type="entry name" value="Cyt_B5_heme-BS"/>
</dbReference>
<dbReference type="InterPro" id="IPR000572">
    <property type="entry name" value="OxRdtase_Mopterin-bd_dom"/>
</dbReference>
<evidence type="ECO:0000313" key="26">
    <source>
        <dbReference type="Proteomes" id="UP001489004"/>
    </source>
</evidence>
<evidence type="ECO:0000256" key="5">
    <source>
        <dbReference type="ARBA" id="ARBA00006253"/>
    </source>
</evidence>
<dbReference type="Gene3D" id="3.10.120.10">
    <property type="entry name" value="Cytochrome b5-like heme/steroid binding domain"/>
    <property type="match status" value="1"/>
</dbReference>
<evidence type="ECO:0000256" key="11">
    <source>
        <dbReference type="ARBA" id="ARBA00022723"/>
    </source>
</evidence>
<dbReference type="SUPFAM" id="SSF55856">
    <property type="entry name" value="Cytochrome b5-like heme/steroid binding domain"/>
    <property type="match status" value="1"/>
</dbReference>
<dbReference type="InterPro" id="IPR005066">
    <property type="entry name" value="MoCF_OxRdtse_dimer"/>
</dbReference>
<dbReference type="InterPro" id="IPR036374">
    <property type="entry name" value="OxRdtase_Mopterin-bd_sf"/>
</dbReference>
<dbReference type="InterPro" id="IPR017927">
    <property type="entry name" value="FAD-bd_FR_type"/>
</dbReference>
<keyword evidence="10" id="KW-0812">Transmembrane</keyword>
<evidence type="ECO:0000256" key="3">
    <source>
        <dbReference type="ARBA" id="ARBA00003838"/>
    </source>
</evidence>
<evidence type="ECO:0000256" key="14">
    <source>
        <dbReference type="ARBA" id="ARBA00022989"/>
    </source>
</evidence>
<feature type="compositionally biased region" description="Low complexity" evidence="22">
    <location>
        <begin position="1"/>
        <end position="13"/>
    </location>
</feature>
<dbReference type="SUPFAM" id="SSF63380">
    <property type="entry name" value="Riboflavin synthase domain-like"/>
    <property type="match status" value="1"/>
</dbReference>
<dbReference type="GO" id="GO:0020037">
    <property type="term" value="F:heme binding"/>
    <property type="evidence" value="ECO:0007669"/>
    <property type="project" value="InterPro"/>
</dbReference>
<sequence>MGLGKLLGKVVHGGQDHEQRRPVSKLSDSAFDLDVRLKRGVSIDVSAACSDKPFEPRLVDDPLHEPADEVDPKDVPTPDNWVPRHKALVRLTGRHPLNCEPPLPLLIEKGAVTPVSLHYVRNHGAVPRLSWSHRITIGGAVSNPTSFSVAELMSTFENVTLPITLVCAGNRRKEQNMVRKSKGFNWGPSAIGTSEWTGVRLADVLRYCGINSPKDGGRYVCFSSVKGELPQGKDGSYGTSLFHATAMDPAADVLLAFKQNGRFLAPDHGFPVRMIIPGHIGGRMVKWLSEITVTDRESDNFYHYHDNRVLPPGIDQERAEKAGYWYNPDFVINELNVNSVITSPQHDELVPVNQEGYSIRGYAYSGGGRKVIRCEVSLDGGESWLIARILRHHPPTDAGKHWCWVFWEYEVTTADMVKAQELRCRAVDASNNLQPDRLTWNLMGMMNNPHYRVKAVAQEEGDGSLAVRWEHPVKSGGEEGGWMEREKQAAEAAQGSAIAPAKPAVDVASLAPYTMQQVEAHDSHESAWFVHAGLVYDASRFLAVHPGGAESILIVAGQDATEDFDAIHSKKAKDMMGDYLIGRLADSSASASGQHNDQVEDGLASCDLVALNPKKKIPFTLVEKVALSHNTRLFRFALQSPQHKLGLPIGQHMFFYARDKGELIMRAYTPTSSDANLGYFDLVVKVYFADQHPSFPLGGRMSLYLERMQLGDSIDVKGPLGHFVYLGRGRFRHHGQEGQASQLSMLAGGTGITPMWQIVQAVLADPEDATRIKLVFANQTQDDILLQAELDELVAAHPARFQVVYILSRAQGSWAGHKGRVCEAFIKEHCYAASANTLALLCGPQGMIDQACIPNLKKLGYDDDHIVVF</sequence>
<dbReference type="Pfam" id="PF00970">
    <property type="entry name" value="FAD_binding_6"/>
    <property type="match status" value="1"/>
</dbReference>
<keyword evidence="11 21" id="KW-0479">Metal-binding</keyword>
<dbReference type="GO" id="GO:0005741">
    <property type="term" value="C:mitochondrial outer membrane"/>
    <property type="evidence" value="ECO:0007669"/>
    <property type="project" value="UniProtKB-SubCell"/>
</dbReference>
<dbReference type="Gene3D" id="3.40.50.80">
    <property type="entry name" value="Nucleotide-binding domain of ferredoxin-NADP reductase (FNR) module"/>
    <property type="match status" value="1"/>
</dbReference>
<dbReference type="FunFam" id="3.40.50.80:FF:000019">
    <property type="entry name" value="NADH-cytochrome b5 reductase"/>
    <property type="match status" value="1"/>
</dbReference>
<dbReference type="PANTHER" id="PTHR19372">
    <property type="entry name" value="SULFITE REDUCTASE"/>
    <property type="match status" value="1"/>
</dbReference>
<dbReference type="InterPro" id="IPR001709">
    <property type="entry name" value="Flavoprot_Pyr_Nucl_cyt_Rdtase"/>
</dbReference>
<keyword evidence="17 20" id="KW-0534">Nitrate assimilation</keyword>
<keyword evidence="15" id="KW-0560">Oxidoreductase</keyword>
<dbReference type="InterPro" id="IPR001199">
    <property type="entry name" value="Cyt_B5-like_heme/steroid-bd"/>
</dbReference>
<proteinExistence type="inferred from homology"/>
<keyword evidence="9" id="KW-0285">Flavoprotein</keyword>
<evidence type="ECO:0000256" key="9">
    <source>
        <dbReference type="ARBA" id="ARBA00022630"/>
    </source>
</evidence>
<dbReference type="PRINTS" id="PR00363">
    <property type="entry name" value="CYTOCHROMEB5"/>
</dbReference>
<comment type="subcellular location">
    <subcellularLocation>
        <location evidence="4">Mitochondrion outer membrane</location>
    </subcellularLocation>
</comment>
<keyword evidence="12" id="KW-0496">Mitochondrion</keyword>
<evidence type="ECO:0000256" key="6">
    <source>
        <dbReference type="ARBA" id="ARBA00011738"/>
    </source>
</evidence>
<evidence type="ECO:0000256" key="8">
    <source>
        <dbReference type="ARBA" id="ARBA00022617"/>
    </source>
</evidence>
<dbReference type="GO" id="GO:0006809">
    <property type="term" value="P:nitric oxide biosynthetic process"/>
    <property type="evidence" value="ECO:0007669"/>
    <property type="project" value="InterPro"/>
</dbReference>
<evidence type="ECO:0000256" key="17">
    <source>
        <dbReference type="ARBA" id="ARBA00023063"/>
    </source>
</evidence>
<dbReference type="InterPro" id="IPR008333">
    <property type="entry name" value="Cbr1-like_FAD-bd_dom"/>
</dbReference>
<dbReference type="SMART" id="SM01117">
    <property type="entry name" value="Cyt-b5"/>
    <property type="match status" value="1"/>
</dbReference>
<dbReference type="CDD" id="cd06183">
    <property type="entry name" value="cyt_b5_reduct_like"/>
    <property type="match status" value="1"/>
</dbReference>
<keyword evidence="26" id="KW-1185">Reference proteome</keyword>
<dbReference type="GO" id="GO:0006790">
    <property type="term" value="P:sulfur compound metabolic process"/>
    <property type="evidence" value="ECO:0007669"/>
    <property type="project" value="TreeGrafter"/>
</dbReference>
<comment type="similarity">
    <text evidence="5 20">Belongs to the nitrate reductase family.</text>
</comment>
<dbReference type="SUPFAM" id="SSF56524">
    <property type="entry name" value="Oxidoreductase molybdopterin-binding domain"/>
    <property type="match status" value="1"/>
</dbReference>
<evidence type="ECO:0000256" key="4">
    <source>
        <dbReference type="ARBA" id="ARBA00004294"/>
    </source>
</evidence>
<keyword evidence="7 21" id="KW-0500">Molybdenum</keyword>
<keyword evidence="12" id="KW-1000">Mitochondrion outer membrane</keyword>
<dbReference type="GO" id="GO:0008482">
    <property type="term" value="F:sulfite oxidase activity"/>
    <property type="evidence" value="ECO:0007669"/>
    <property type="project" value="TreeGrafter"/>
</dbReference>